<organism evidence="2 3">
    <name type="scientific">candidate division WOR-1 bacterium RIFCSPLOWO2_02_FULL_46_20</name>
    <dbReference type="NCBI Taxonomy" id="1802567"/>
    <lineage>
        <taxon>Bacteria</taxon>
        <taxon>Bacillati</taxon>
        <taxon>Saganbacteria</taxon>
    </lineage>
</organism>
<protein>
    <submittedName>
        <fullName evidence="2">Uncharacterized protein</fullName>
    </submittedName>
</protein>
<feature type="transmembrane region" description="Helical" evidence="1">
    <location>
        <begin position="63"/>
        <end position="85"/>
    </location>
</feature>
<evidence type="ECO:0000313" key="3">
    <source>
        <dbReference type="Proteomes" id="UP000176938"/>
    </source>
</evidence>
<keyword evidence="1" id="KW-0472">Membrane</keyword>
<sequence length="118" mass="12835">MNWLKAIGYGLVLFALMFVAGSIVMFGLKLTGNTMSAVMLIAGIIVLWLLAKQYKINSLGEGVQVGIVWLIIDALMEYLVIIQIFNKGVVGNFYSPLLLLGYATVVIVPALVGQMKKV</sequence>
<proteinExistence type="predicted"/>
<feature type="transmembrane region" description="Helical" evidence="1">
    <location>
        <begin position="91"/>
        <end position="112"/>
    </location>
</feature>
<name>A0A1F4RCN5_UNCSA</name>
<comment type="caution">
    <text evidence="2">The sequence shown here is derived from an EMBL/GenBank/DDBJ whole genome shotgun (WGS) entry which is preliminary data.</text>
</comment>
<keyword evidence="1" id="KW-1133">Transmembrane helix</keyword>
<dbReference type="AlphaFoldDB" id="A0A1F4RCN5"/>
<feature type="transmembrane region" description="Helical" evidence="1">
    <location>
        <begin position="7"/>
        <end position="28"/>
    </location>
</feature>
<dbReference type="Proteomes" id="UP000176938">
    <property type="component" value="Unassembled WGS sequence"/>
</dbReference>
<evidence type="ECO:0000313" key="2">
    <source>
        <dbReference type="EMBL" id="OGC05954.1"/>
    </source>
</evidence>
<reference evidence="2 3" key="1">
    <citation type="journal article" date="2016" name="Nat. Commun.">
        <title>Thousands of microbial genomes shed light on interconnected biogeochemical processes in an aquifer system.</title>
        <authorList>
            <person name="Anantharaman K."/>
            <person name="Brown C.T."/>
            <person name="Hug L.A."/>
            <person name="Sharon I."/>
            <person name="Castelle C.J."/>
            <person name="Probst A.J."/>
            <person name="Thomas B.C."/>
            <person name="Singh A."/>
            <person name="Wilkins M.J."/>
            <person name="Karaoz U."/>
            <person name="Brodie E.L."/>
            <person name="Williams K.H."/>
            <person name="Hubbard S.S."/>
            <person name="Banfield J.F."/>
        </authorList>
    </citation>
    <scope>NUCLEOTIDE SEQUENCE [LARGE SCALE GENOMIC DNA]</scope>
</reference>
<gene>
    <name evidence="2" type="ORF">A3H38_01760</name>
</gene>
<evidence type="ECO:0000256" key="1">
    <source>
        <dbReference type="SAM" id="Phobius"/>
    </source>
</evidence>
<accession>A0A1F4RCN5</accession>
<feature type="transmembrane region" description="Helical" evidence="1">
    <location>
        <begin position="34"/>
        <end position="51"/>
    </location>
</feature>
<keyword evidence="1" id="KW-0812">Transmembrane</keyword>
<dbReference type="EMBL" id="METP01000031">
    <property type="protein sequence ID" value="OGC05954.1"/>
    <property type="molecule type" value="Genomic_DNA"/>
</dbReference>